<dbReference type="AlphaFoldDB" id="A0A2V3IZZ1"/>
<sequence length="136" mass="15125">MIPSPLVPLQLLLLVTRVLAACNQLDPHQCARTCVPFHAGTPKQADFSCGDWWLRANCCNGTDPIPLVTSTYFTCSCETLGMTTRGLVVIVLLAVGALVVVFAAVFYVLYRQKKKVQAEEEERRRAIEEAQVYLPR</sequence>
<name>A0A2V3IZZ1_9FLOR</name>
<dbReference type="EMBL" id="NBIV01000022">
    <property type="protein sequence ID" value="PXF47645.1"/>
    <property type="molecule type" value="Genomic_DNA"/>
</dbReference>
<feature type="signal peptide" evidence="2">
    <location>
        <begin position="1"/>
        <end position="20"/>
    </location>
</feature>
<proteinExistence type="predicted"/>
<dbReference type="Proteomes" id="UP000247409">
    <property type="component" value="Unassembled WGS sequence"/>
</dbReference>
<accession>A0A2V3IZZ1</accession>
<gene>
    <name evidence="3" type="ORF">BWQ96_02624</name>
</gene>
<organism evidence="3 4">
    <name type="scientific">Gracilariopsis chorda</name>
    <dbReference type="NCBI Taxonomy" id="448386"/>
    <lineage>
        <taxon>Eukaryota</taxon>
        <taxon>Rhodophyta</taxon>
        <taxon>Florideophyceae</taxon>
        <taxon>Rhodymeniophycidae</taxon>
        <taxon>Gracilariales</taxon>
        <taxon>Gracilariaceae</taxon>
        <taxon>Gracilariopsis</taxon>
    </lineage>
</organism>
<evidence type="ECO:0000313" key="3">
    <source>
        <dbReference type="EMBL" id="PXF47645.1"/>
    </source>
</evidence>
<evidence type="ECO:0000313" key="4">
    <source>
        <dbReference type="Proteomes" id="UP000247409"/>
    </source>
</evidence>
<comment type="caution">
    <text evidence="3">The sequence shown here is derived from an EMBL/GenBank/DDBJ whole genome shotgun (WGS) entry which is preliminary data.</text>
</comment>
<evidence type="ECO:0000256" key="1">
    <source>
        <dbReference type="SAM" id="Phobius"/>
    </source>
</evidence>
<feature type="chain" id="PRO_5015906994" evidence="2">
    <location>
        <begin position="21"/>
        <end position="136"/>
    </location>
</feature>
<protein>
    <submittedName>
        <fullName evidence="3">Uncharacterized protein</fullName>
    </submittedName>
</protein>
<keyword evidence="4" id="KW-1185">Reference proteome</keyword>
<keyword evidence="2" id="KW-0732">Signal</keyword>
<reference evidence="3 4" key="1">
    <citation type="journal article" date="2018" name="Mol. Biol. Evol.">
        <title>Analysis of the draft genome of the red seaweed Gracilariopsis chorda provides insights into genome size evolution in Rhodophyta.</title>
        <authorList>
            <person name="Lee J."/>
            <person name="Yang E.C."/>
            <person name="Graf L."/>
            <person name="Yang J.H."/>
            <person name="Qiu H."/>
            <person name="Zel Zion U."/>
            <person name="Chan C.X."/>
            <person name="Stephens T.G."/>
            <person name="Weber A.P.M."/>
            <person name="Boo G.H."/>
            <person name="Boo S.M."/>
            <person name="Kim K.M."/>
            <person name="Shin Y."/>
            <person name="Jung M."/>
            <person name="Lee S.J."/>
            <person name="Yim H.S."/>
            <person name="Lee J.H."/>
            <person name="Bhattacharya D."/>
            <person name="Yoon H.S."/>
        </authorList>
    </citation>
    <scope>NUCLEOTIDE SEQUENCE [LARGE SCALE GENOMIC DNA]</scope>
    <source>
        <strain evidence="3 4">SKKU-2015</strain>
        <tissue evidence="3">Whole body</tissue>
    </source>
</reference>
<feature type="transmembrane region" description="Helical" evidence="1">
    <location>
        <begin position="86"/>
        <end position="110"/>
    </location>
</feature>
<evidence type="ECO:0000256" key="2">
    <source>
        <dbReference type="SAM" id="SignalP"/>
    </source>
</evidence>
<keyword evidence="1" id="KW-0472">Membrane</keyword>
<keyword evidence="1" id="KW-1133">Transmembrane helix</keyword>
<keyword evidence="1" id="KW-0812">Transmembrane</keyword>